<proteinExistence type="inferred from homology"/>
<dbReference type="GO" id="GO:0009432">
    <property type="term" value="P:SOS response"/>
    <property type="evidence" value="ECO:0007669"/>
    <property type="project" value="UniProtKB-UniRule"/>
</dbReference>
<evidence type="ECO:0000259" key="18">
    <source>
        <dbReference type="PROSITE" id="PS50893"/>
    </source>
</evidence>
<dbReference type="GO" id="GO:0005524">
    <property type="term" value="F:ATP binding"/>
    <property type="evidence" value="ECO:0007669"/>
    <property type="project" value="UniProtKB-UniRule"/>
</dbReference>
<accession>A0A7V3J941</accession>
<evidence type="ECO:0000256" key="12">
    <source>
        <dbReference type="ARBA" id="ARBA00023125"/>
    </source>
</evidence>
<keyword evidence="5 17" id="KW-0547">Nucleotide-binding</keyword>
<comment type="similarity">
    <text evidence="14 17">Belongs to the ABC transporter superfamily. UvrA family.</text>
</comment>
<dbReference type="Gene3D" id="3.30.1490.20">
    <property type="entry name" value="ATP-grasp fold, A domain"/>
    <property type="match status" value="1"/>
</dbReference>
<dbReference type="InterPro" id="IPR041102">
    <property type="entry name" value="UvrA_inter"/>
</dbReference>
<keyword evidence="6 17" id="KW-0227">DNA damage</keyword>
<comment type="caution">
    <text evidence="19">The sequence shown here is derived from an EMBL/GenBank/DDBJ whole genome shotgun (WGS) entry which is preliminary data.</text>
</comment>
<dbReference type="InterPro" id="IPR003593">
    <property type="entry name" value="AAA+_ATPase"/>
</dbReference>
<dbReference type="GO" id="GO:0003677">
    <property type="term" value="F:DNA binding"/>
    <property type="evidence" value="ECO:0007669"/>
    <property type="project" value="UniProtKB-UniRule"/>
</dbReference>
<evidence type="ECO:0000256" key="1">
    <source>
        <dbReference type="ARBA" id="ARBA00004496"/>
    </source>
</evidence>
<comment type="subunit">
    <text evidence="17">Forms a heterotetramer with UvrB during the search for lesions.</text>
</comment>
<dbReference type="InterPro" id="IPR027417">
    <property type="entry name" value="P-loop_NTPase"/>
</dbReference>
<feature type="zinc finger region" description="C4-type" evidence="17">
    <location>
        <begin position="738"/>
        <end position="764"/>
    </location>
</feature>
<dbReference type="AlphaFoldDB" id="A0A7V3J941"/>
<dbReference type="FunFam" id="1.20.1580.10:FF:000002">
    <property type="entry name" value="UvrABC system protein A"/>
    <property type="match status" value="1"/>
</dbReference>
<evidence type="ECO:0000256" key="6">
    <source>
        <dbReference type="ARBA" id="ARBA00022763"/>
    </source>
</evidence>
<keyword evidence="2 17" id="KW-0963">Cytoplasm</keyword>
<evidence type="ECO:0000256" key="9">
    <source>
        <dbReference type="ARBA" id="ARBA00022833"/>
    </source>
</evidence>
<evidence type="ECO:0000256" key="11">
    <source>
        <dbReference type="ARBA" id="ARBA00022881"/>
    </source>
</evidence>
<dbReference type="InterPro" id="IPR004602">
    <property type="entry name" value="UvrA"/>
</dbReference>
<comment type="function">
    <text evidence="17">The UvrABC repair system catalyzes the recognition and processing of DNA lesions. UvrA is an ATPase and a DNA-binding protein. A damage recognition complex composed of 2 UvrA and 2 UvrB subunits scans DNA for abnormalities. When the presence of a lesion has been verified by UvrB, the UvrA molecules dissociate.</text>
</comment>
<comment type="subcellular location">
    <subcellularLocation>
        <location evidence="1 17">Cytoplasm</location>
    </subcellularLocation>
</comment>
<dbReference type="GO" id="GO:0005737">
    <property type="term" value="C:cytoplasm"/>
    <property type="evidence" value="ECO:0007669"/>
    <property type="project" value="UniProtKB-SubCell"/>
</dbReference>
<evidence type="ECO:0000256" key="5">
    <source>
        <dbReference type="ARBA" id="ARBA00022741"/>
    </source>
</evidence>
<keyword evidence="8 17" id="KW-0863">Zinc-finger</keyword>
<keyword evidence="10 17" id="KW-0067">ATP-binding</keyword>
<dbReference type="Gene3D" id="1.10.8.280">
    <property type="entry name" value="ABC transporter ATPase domain-like"/>
    <property type="match status" value="1"/>
</dbReference>
<dbReference type="InterPro" id="IPR003439">
    <property type="entry name" value="ABC_transporter-like_ATP-bd"/>
</dbReference>
<dbReference type="EMBL" id="DTGG01000022">
    <property type="protein sequence ID" value="HFZ08627.1"/>
    <property type="molecule type" value="Genomic_DNA"/>
</dbReference>
<keyword evidence="13 17" id="KW-0234">DNA repair</keyword>
<dbReference type="Pfam" id="PF17755">
    <property type="entry name" value="UvrA_DNA-bind"/>
    <property type="match status" value="1"/>
</dbReference>
<keyword evidence="11 17" id="KW-0267">Excision nuclease</keyword>
<sequence length="939" mass="104945">MNAEKIVIKGAREHNLKNINLELPRNKFIVFTGISGSGKSSLAFDTIYAEGQRRYVESLSAYARQFLEQMQKPDVDYIEGLSPAISIDQKAPPRNPRSTVGTVTEIYDYLRLLYASIGVPHCPKCGRKIERQTVPQIVDLIFKLPEGENIMVLAPVVRGRKGEYKALFSELAKEGFVRVRVDGKVYEIEQVPPLNKKLKHNIEIVVDRLSLKSSHRKRLAESVETALKYGNDLVMVSHGEGKNAKDEIYSQKFACPVCGISLDEITPRIFSFNSPYGACPRCDGLGNKLEFDSDLVIPDKSLSLAEGAIAPWGEAASYYLSRLEAVGEAYGFDLNTPIKKLTKEQLNVILYGCEKPIKFKYPMERSYFEHEGEFEGVINWLRRRYAETHSENVRYYLYRYMSAVPCSACQGQRLRPESLAVTISGKSIAQVSAMSIKGILQFLDQLELTEREQIITRQILKELRSRLKFLVDVGLDYLTLDRESSTLSGGEAQRTRLATQVGSGLVGVLYILDEPSIGLHQRDNRRLIETLFKLRDLGNTIIVVEHDEETMRAADFLVDIGPGAGREGGEIVASGPLENIIKEERSVTGKYLSRQLKIEVPKERRKGNGKLLVVKGARHNNLKNIDVAFPLGVFTCVTGVSGSGKSSLVNDILYRALAKKFYRAIEKAGEHDEILGIENIDKVIIIDQTPIGRTPRSNPATYTGVFDHIRNLFALTQEARMRGYKPGRFSFNVRGGRCEACHGDGLVKIEMHFLPDVYVPCDVCKGKRYNRETLEVRYKGKNIFEVLDMTVDEACSLFENIPQIQRKLQTLKDVGLGYIKLGQSATTLSGGEAQRVKLATELSSRSTGKTLYLLDEPTTGLHFDDIKKLLHVLQRLVSAGNTVIVIEHNLDVIKAADYIIDLGPEGGEEGGWVVTTGTPEGVASHPRSYTGKFLKKILR</sequence>
<feature type="binding site" evidence="17">
    <location>
        <begin position="33"/>
        <end position="40"/>
    </location>
    <ligand>
        <name>ATP</name>
        <dbReference type="ChEBI" id="CHEBI:30616"/>
    </ligand>
</feature>
<feature type="binding site" evidence="17">
    <location>
        <begin position="639"/>
        <end position="646"/>
    </location>
    <ligand>
        <name>ATP</name>
        <dbReference type="ChEBI" id="CHEBI:30616"/>
    </ligand>
</feature>
<evidence type="ECO:0000256" key="14">
    <source>
        <dbReference type="ARBA" id="ARBA00038000"/>
    </source>
</evidence>
<evidence type="ECO:0000313" key="19">
    <source>
        <dbReference type="EMBL" id="HFZ08627.1"/>
    </source>
</evidence>
<keyword evidence="4 17" id="KW-0677">Repeat</keyword>
<dbReference type="PROSITE" id="PS00211">
    <property type="entry name" value="ABC_TRANSPORTER_1"/>
    <property type="match status" value="1"/>
</dbReference>
<dbReference type="PANTHER" id="PTHR43152">
    <property type="entry name" value="UVRABC SYSTEM PROTEIN A"/>
    <property type="match status" value="1"/>
</dbReference>
<evidence type="ECO:0000256" key="8">
    <source>
        <dbReference type="ARBA" id="ARBA00022771"/>
    </source>
</evidence>
<dbReference type="GO" id="GO:0016887">
    <property type="term" value="F:ATP hydrolysis activity"/>
    <property type="evidence" value="ECO:0007669"/>
    <property type="project" value="InterPro"/>
</dbReference>
<dbReference type="PANTHER" id="PTHR43152:SF3">
    <property type="entry name" value="UVRABC SYSTEM PROTEIN A"/>
    <property type="match status" value="1"/>
</dbReference>
<dbReference type="CDD" id="cd03270">
    <property type="entry name" value="ABC_UvrA_I"/>
    <property type="match status" value="1"/>
</dbReference>
<dbReference type="Gene3D" id="3.40.50.300">
    <property type="entry name" value="P-loop containing nucleotide triphosphate hydrolases"/>
    <property type="match status" value="2"/>
</dbReference>
<dbReference type="SUPFAM" id="SSF52540">
    <property type="entry name" value="P-loop containing nucleoside triphosphate hydrolases"/>
    <property type="match status" value="2"/>
</dbReference>
<dbReference type="CDD" id="cd03271">
    <property type="entry name" value="ABC_UvrA_II"/>
    <property type="match status" value="1"/>
</dbReference>
<keyword evidence="3 17" id="KW-0479">Metal-binding</keyword>
<evidence type="ECO:0000256" key="13">
    <source>
        <dbReference type="ARBA" id="ARBA00023204"/>
    </source>
</evidence>
<dbReference type="PROSITE" id="PS50893">
    <property type="entry name" value="ABC_TRANSPORTER_2"/>
    <property type="match status" value="1"/>
</dbReference>
<evidence type="ECO:0000256" key="3">
    <source>
        <dbReference type="ARBA" id="ARBA00022723"/>
    </source>
</evidence>
<evidence type="ECO:0000256" key="2">
    <source>
        <dbReference type="ARBA" id="ARBA00022490"/>
    </source>
</evidence>
<feature type="zinc finger region" description="C4-type" evidence="17">
    <location>
        <begin position="255"/>
        <end position="282"/>
    </location>
</feature>
<keyword evidence="7 17" id="KW-0228">DNA excision</keyword>
<dbReference type="Pfam" id="PF17760">
    <property type="entry name" value="UvrA_inter"/>
    <property type="match status" value="1"/>
</dbReference>
<dbReference type="NCBIfam" id="NF001503">
    <property type="entry name" value="PRK00349.1"/>
    <property type="match status" value="1"/>
</dbReference>
<dbReference type="SMART" id="SM00382">
    <property type="entry name" value="AAA"/>
    <property type="match status" value="1"/>
</dbReference>
<dbReference type="GO" id="GO:0009381">
    <property type="term" value="F:excinuclease ABC activity"/>
    <property type="evidence" value="ECO:0007669"/>
    <property type="project" value="UniProtKB-UniRule"/>
</dbReference>
<evidence type="ECO:0000256" key="15">
    <source>
        <dbReference type="ARBA" id="ARBA00039316"/>
    </source>
</evidence>
<evidence type="ECO:0000256" key="16">
    <source>
        <dbReference type="ARBA" id="ARBA00042156"/>
    </source>
</evidence>
<keyword evidence="9 17" id="KW-0862">Zinc</keyword>
<evidence type="ECO:0000256" key="10">
    <source>
        <dbReference type="ARBA" id="ARBA00022840"/>
    </source>
</evidence>
<dbReference type="GO" id="GO:0006289">
    <property type="term" value="P:nucleotide-excision repair"/>
    <property type="evidence" value="ECO:0007669"/>
    <property type="project" value="UniProtKB-UniRule"/>
</dbReference>
<dbReference type="HAMAP" id="MF_00205">
    <property type="entry name" value="UvrA"/>
    <property type="match status" value="1"/>
</dbReference>
<organism evidence="19">
    <name type="scientific">candidate division CPR3 bacterium</name>
    <dbReference type="NCBI Taxonomy" id="2268181"/>
    <lineage>
        <taxon>Bacteria</taxon>
        <taxon>Bacteria division CPR3</taxon>
    </lineage>
</organism>
<keyword evidence="12 17" id="KW-0238">DNA-binding</keyword>
<evidence type="ECO:0000256" key="4">
    <source>
        <dbReference type="ARBA" id="ARBA00022737"/>
    </source>
</evidence>
<evidence type="ECO:0000256" key="17">
    <source>
        <dbReference type="HAMAP-Rule" id="MF_00205"/>
    </source>
</evidence>
<dbReference type="Pfam" id="PF00005">
    <property type="entry name" value="ABC_tran"/>
    <property type="match status" value="1"/>
</dbReference>
<dbReference type="InterPro" id="IPR017871">
    <property type="entry name" value="ABC_transporter-like_CS"/>
</dbReference>
<dbReference type="InterPro" id="IPR013815">
    <property type="entry name" value="ATP_grasp_subdomain_1"/>
</dbReference>
<dbReference type="InterPro" id="IPR041552">
    <property type="entry name" value="UvrA_DNA-bd"/>
</dbReference>
<gene>
    <name evidence="17 19" type="primary">uvrA</name>
    <name evidence="19" type="ORF">ENV41_00635</name>
</gene>
<dbReference type="NCBIfam" id="TIGR00630">
    <property type="entry name" value="uvra"/>
    <property type="match status" value="1"/>
</dbReference>
<dbReference type="GO" id="GO:0009380">
    <property type="term" value="C:excinuclease repair complex"/>
    <property type="evidence" value="ECO:0007669"/>
    <property type="project" value="InterPro"/>
</dbReference>
<name>A0A7V3J941_UNCC3</name>
<keyword evidence="17" id="KW-0742">SOS response</keyword>
<protein>
    <recommendedName>
        <fullName evidence="15 17">UvrABC system protein A</fullName>
        <shortName evidence="17">UvrA protein</shortName>
    </recommendedName>
    <alternativeName>
        <fullName evidence="16 17">Excinuclease ABC subunit A</fullName>
    </alternativeName>
</protein>
<reference evidence="19" key="1">
    <citation type="journal article" date="2020" name="mSystems">
        <title>Genome- and Community-Level Interaction Insights into Carbon Utilization and Element Cycling Functions of Hydrothermarchaeota in Hydrothermal Sediment.</title>
        <authorList>
            <person name="Zhou Z."/>
            <person name="Liu Y."/>
            <person name="Xu W."/>
            <person name="Pan J."/>
            <person name="Luo Z.H."/>
            <person name="Li M."/>
        </authorList>
    </citation>
    <scope>NUCLEOTIDE SEQUENCE [LARGE SCALE GENOMIC DNA]</scope>
    <source>
        <strain evidence="19">SpSt-757</strain>
    </source>
</reference>
<dbReference type="GO" id="GO:0008270">
    <property type="term" value="F:zinc ion binding"/>
    <property type="evidence" value="ECO:0007669"/>
    <property type="project" value="UniProtKB-UniRule"/>
</dbReference>
<dbReference type="Gene3D" id="1.20.1580.10">
    <property type="entry name" value="ABC transporter ATPase like domain"/>
    <property type="match status" value="2"/>
</dbReference>
<evidence type="ECO:0000256" key="7">
    <source>
        <dbReference type="ARBA" id="ARBA00022769"/>
    </source>
</evidence>
<feature type="domain" description="ABC transporter" evidence="18">
    <location>
        <begin position="598"/>
        <end position="935"/>
    </location>
</feature>